<name>A0A133XXM0_9ACTN</name>
<dbReference type="PATRIC" id="fig|1393034.3.peg.88"/>
<protein>
    <submittedName>
        <fullName evidence="1">Uncharacterized protein</fullName>
    </submittedName>
</protein>
<reference evidence="2" key="1">
    <citation type="submission" date="2016-01" db="EMBL/GenBank/DDBJ databases">
        <authorList>
            <person name="Mitreva M."/>
            <person name="Pepin K.H."/>
            <person name="Mihindukulasuriya K.A."/>
            <person name="Fulton R."/>
            <person name="Fronick C."/>
            <person name="O'Laughlin M."/>
            <person name="Miner T."/>
            <person name="Herter B."/>
            <person name="Rosa B.A."/>
            <person name="Cordes M."/>
            <person name="Tomlinson C."/>
            <person name="Wollam A."/>
            <person name="Palsikar V.B."/>
            <person name="Mardis E.R."/>
            <person name="Wilson R.K."/>
        </authorList>
    </citation>
    <scope>NUCLEOTIDE SEQUENCE [LARGE SCALE GENOMIC DNA]</scope>
    <source>
        <strain evidence="2">DNF00019</strain>
    </source>
</reference>
<gene>
    <name evidence="1" type="ORF">HMPREF3192_00093</name>
</gene>
<accession>A0A133XXM0</accession>
<evidence type="ECO:0000313" key="2">
    <source>
        <dbReference type="Proteomes" id="UP000070675"/>
    </source>
</evidence>
<dbReference type="Proteomes" id="UP000070675">
    <property type="component" value="Unassembled WGS sequence"/>
</dbReference>
<evidence type="ECO:0000313" key="1">
    <source>
        <dbReference type="EMBL" id="KXB35687.1"/>
    </source>
</evidence>
<dbReference type="EMBL" id="LSCR01000001">
    <property type="protein sequence ID" value="KXB35687.1"/>
    <property type="molecule type" value="Genomic_DNA"/>
</dbReference>
<dbReference type="AlphaFoldDB" id="A0A133XXM0"/>
<comment type="caution">
    <text evidence="1">The sequence shown here is derived from an EMBL/GenBank/DDBJ whole genome shotgun (WGS) entry which is preliminary data.</text>
</comment>
<proteinExistence type="predicted"/>
<sequence length="78" mass="9076">MYNEILTLLFTADEKSVEPAFAADECTLHGCYLRLTFRFGRRCFCPRARSACLLISFLRFGASPQVLNKFYLHFTWSL</sequence>
<organism evidence="1 2">
    <name type="scientific">Atopobium deltae</name>
    <dbReference type="NCBI Taxonomy" id="1393034"/>
    <lineage>
        <taxon>Bacteria</taxon>
        <taxon>Bacillati</taxon>
        <taxon>Actinomycetota</taxon>
        <taxon>Coriobacteriia</taxon>
        <taxon>Coriobacteriales</taxon>
        <taxon>Atopobiaceae</taxon>
        <taxon>Atopobium</taxon>
    </lineage>
</organism>
<keyword evidence="2" id="KW-1185">Reference proteome</keyword>